<evidence type="ECO:0000313" key="7">
    <source>
        <dbReference type="EMBL" id="WGW03647.1"/>
    </source>
</evidence>
<dbReference type="CDD" id="cd00801">
    <property type="entry name" value="INT_P4_C"/>
    <property type="match status" value="1"/>
</dbReference>
<dbReference type="InterPro" id="IPR053876">
    <property type="entry name" value="Phage_int_M"/>
</dbReference>
<keyword evidence="8" id="KW-1185">Reference proteome</keyword>
<dbReference type="Gene3D" id="3.30.160.390">
    <property type="entry name" value="Integrase, DNA-binding domain"/>
    <property type="match status" value="1"/>
</dbReference>
<evidence type="ECO:0000256" key="1">
    <source>
        <dbReference type="ARBA" id="ARBA00008857"/>
    </source>
</evidence>
<dbReference type="InterPro" id="IPR050808">
    <property type="entry name" value="Phage_Integrase"/>
</dbReference>
<dbReference type="EMBL" id="CP124616">
    <property type="protein sequence ID" value="WGW03647.1"/>
    <property type="molecule type" value="Genomic_DNA"/>
</dbReference>
<dbReference type="InterPro" id="IPR002104">
    <property type="entry name" value="Integrase_catalytic"/>
</dbReference>
<dbReference type="RefSeq" id="WP_282300277.1">
    <property type="nucleotide sequence ID" value="NZ_CP124616.1"/>
</dbReference>
<dbReference type="Pfam" id="PF13356">
    <property type="entry name" value="Arm-DNA-bind_3"/>
    <property type="match status" value="1"/>
</dbReference>
<dbReference type="Gene3D" id="1.10.443.10">
    <property type="entry name" value="Intergrase catalytic core"/>
    <property type="match status" value="1"/>
</dbReference>
<dbReference type="InterPro" id="IPR010998">
    <property type="entry name" value="Integrase_recombinase_N"/>
</dbReference>
<sequence>MPLSDTQIRNLKPKAKPYKVSDFDGLYVTVTPSGSRLWHLKYRIDGREKRLSFGAYPAVSLVQARQLRDEARAKLANNEDPGETKRRQKLLDRERRSHTFEDQAKGYIDKARREGRAPATMAKTEWLLDMACADFGKWPITDITSPAILTCLRKVEAKGNYETAKRLRSKIGGVFRYAIANGLAETDPTQALKDALVRAKPTPRAAITDPKALGGLLRAIDAFEGQTTTRIGLQLLALLAQRPGELRHANWADIDLQGAVWSIPAERMKMRRPHSVPLAAPAMELLNELHEITGNGSYLFPSLRSVKRPMSENTLNAALRRMGYGGDEMTAHGFRACFSTLANESGLWHPDAIERQLAHVEGNAVRRAYARGEHWEERARMMDWWAGYLTELRAS</sequence>
<dbReference type="PANTHER" id="PTHR30629">
    <property type="entry name" value="PROPHAGE INTEGRASE"/>
    <property type="match status" value="1"/>
</dbReference>
<reference evidence="7 8" key="1">
    <citation type="submission" date="2023-05" db="EMBL/GenBank/DDBJ databases">
        <title>YMD87, complete Genome.</title>
        <authorList>
            <person name="Zhang J."/>
            <person name="Xu X."/>
        </authorList>
    </citation>
    <scope>NUCLEOTIDE SEQUENCE [LARGE SCALE GENOMIC DNA]</scope>
    <source>
        <strain evidence="7 8">YMD87</strain>
    </source>
</reference>
<evidence type="ECO:0000256" key="3">
    <source>
        <dbReference type="ARBA" id="ARBA00023125"/>
    </source>
</evidence>
<organism evidence="7 8">
    <name type="scientific">Tropicibacter oceani</name>
    <dbReference type="NCBI Taxonomy" id="3058420"/>
    <lineage>
        <taxon>Bacteria</taxon>
        <taxon>Pseudomonadati</taxon>
        <taxon>Pseudomonadota</taxon>
        <taxon>Alphaproteobacteria</taxon>
        <taxon>Rhodobacterales</taxon>
        <taxon>Roseobacteraceae</taxon>
        <taxon>Tropicibacter</taxon>
    </lineage>
</organism>
<dbReference type="PANTHER" id="PTHR30629:SF2">
    <property type="entry name" value="PROPHAGE INTEGRASE INTS-RELATED"/>
    <property type="match status" value="1"/>
</dbReference>
<keyword evidence="3 7" id="KW-0238">DNA-binding</keyword>
<dbReference type="SUPFAM" id="SSF56349">
    <property type="entry name" value="DNA breaking-rejoining enzymes"/>
    <property type="match status" value="1"/>
</dbReference>
<dbReference type="InterPro" id="IPR038488">
    <property type="entry name" value="Integrase_DNA-bd_sf"/>
</dbReference>
<dbReference type="Pfam" id="PF00589">
    <property type="entry name" value="Phage_integrase"/>
    <property type="match status" value="1"/>
</dbReference>
<evidence type="ECO:0000313" key="8">
    <source>
        <dbReference type="Proteomes" id="UP001241605"/>
    </source>
</evidence>
<feature type="domain" description="Tyr recombinase" evidence="6">
    <location>
        <begin position="203"/>
        <end position="383"/>
    </location>
</feature>
<evidence type="ECO:0000256" key="2">
    <source>
        <dbReference type="ARBA" id="ARBA00022908"/>
    </source>
</evidence>
<keyword evidence="4" id="KW-0233">DNA recombination</keyword>
<dbReference type="Gene3D" id="1.10.150.130">
    <property type="match status" value="1"/>
</dbReference>
<dbReference type="Pfam" id="PF22022">
    <property type="entry name" value="Phage_int_M"/>
    <property type="match status" value="1"/>
</dbReference>
<name>A0ABY8QHL2_9RHOB</name>
<proteinExistence type="inferred from homology"/>
<gene>
    <name evidence="7" type="ORF">QF118_17275</name>
</gene>
<feature type="compositionally biased region" description="Basic and acidic residues" evidence="5">
    <location>
        <begin position="82"/>
        <end position="96"/>
    </location>
</feature>
<evidence type="ECO:0000256" key="4">
    <source>
        <dbReference type="ARBA" id="ARBA00023172"/>
    </source>
</evidence>
<dbReference type="Proteomes" id="UP001241605">
    <property type="component" value="Chromosome"/>
</dbReference>
<dbReference type="InterPro" id="IPR011010">
    <property type="entry name" value="DNA_brk_join_enz"/>
</dbReference>
<evidence type="ECO:0000259" key="6">
    <source>
        <dbReference type="PROSITE" id="PS51898"/>
    </source>
</evidence>
<evidence type="ECO:0000256" key="5">
    <source>
        <dbReference type="SAM" id="MobiDB-lite"/>
    </source>
</evidence>
<protein>
    <submittedName>
        <fullName evidence="7">Integrase arm-type DNA-binding domain-containing protein</fullName>
    </submittedName>
</protein>
<dbReference type="GO" id="GO:0003677">
    <property type="term" value="F:DNA binding"/>
    <property type="evidence" value="ECO:0007669"/>
    <property type="project" value="UniProtKB-KW"/>
</dbReference>
<dbReference type="InterPro" id="IPR013762">
    <property type="entry name" value="Integrase-like_cat_sf"/>
</dbReference>
<feature type="region of interest" description="Disordered" evidence="5">
    <location>
        <begin position="73"/>
        <end position="96"/>
    </location>
</feature>
<keyword evidence="2" id="KW-0229">DNA integration</keyword>
<dbReference type="PROSITE" id="PS51898">
    <property type="entry name" value="TYR_RECOMBINASE"/>
    <property type="match status" value="1"/>
</dbReference>
<dbReference type="InterPro" id="IPR025166">
    <property type="entry name" value="Integrase_DNA_bind_dom"/>
</dbReference>
<comment type="similarity">
    <text evidence="1">Belongs to the 'phage' integrase family.</text>
</comment>
<accession>A0ABY8QHL2</accession>